<dbReference type="EMBL" id="UZAF01001436">
    <property type="protein sequence ID" value="VDO08327.1"/>
    <property type="molecule type" value="Genomic_DNA"/>
</dbReference>
<organism evidence="3">
    <name type="scientific">Haemonchus placei</name>
    <name type="common">Barber's pole worm</name>
    <dbReference type="NCBI Taxonomy" id="6290"/>
    <lineage>
        <taxon>Eukaryota</taxon>
        <taxon>Metazoa</taxon>
        <taxon>Ecdysozoa</taxon>
        <taxon>Nematoda</taxon>
        <taxon>Chromadorea</taxon>
        <taxon>Rhabditida</taxon>
        <taxon>Rhabditina</taxon>
        <taxon>Rhabditomorpha</taxon>
        <taxon>Strongyloidea</taxon>
        <taxon>Trichostrongylidae</taxon>
        <taxon>Haemonchus</taxon>
    </lineage>
</organism>
<dbReference type="AlphaFoldDB" id="A0A0N4VV75"/>
<evidence type="ECO:0000313" key="3">
    <source>
        <dbReference type="WBParaSite" id="HPLM_0000119501-mRNA-1"/>
    </source>
</evidence>
<evidence type="ECO:0000313" key="1">
    <source>
        <dbReference type="EMBL" id="VDO08327.1"/>
    </source>
</evidence>
<dbReference type="Proteomes" id="UP000268014">
    <property type="component" value="Unassembled WGS sequence"/>
</dbReference>
<keyword evidence="2" id="KW-1185">Reference proteome</keyword>
<reference evidence="1 2" key="2">
    <citation type="submission" date="2018-11" db="EMBL/GenBank/DDBJ databases">
        <authorList>
            <consortium name="Pathogen Informatics"/>
        </authorList>
    </citation>
    <scope>NUCLEOTIDE SEQUENCE [LARGE SCALE GENOMIC DNA]</scope>
    <source>
        <strain evidence="1 2">MHpl1</strain>
    </source>
</reference>
<evidence type="ECO:0000313" key="2">
    <source>
        <dbReference type="Proteomes" id="UP000268014"/>
    </source>
</evidence>
<dbReference type="OrthoDB" id="6499288at2759"/>
<dbReference type="STRING" id="6290.A0A0N4VV75"/>
<name>A0A0N4VV75_HAEPC</name>
<proteinExistence type="predicted"/>
<reference evidence="3" key="1">
    <citation type="submission" date="2017-02" db="UniProtKB">
        <authorList>
            <consortium name="WormBaseParasite"/>
        </authorList>
    </citation>
    <scope>IDENTIFICATION</scope>
</reference>
<gene>
    <name evidence="1" type="ORF">HPLM_LOCUS1193</name>
</gene>
<protein>
    <submittedName>
        <fullName evidence="3">FBD domain-containing protein</fullName>
    </submittedName>
</protein>
<dbReference type="WBParaSite" id="HPLM_0000119501-mRNA-1">
    <property type="protein sequence ID" value="HPLM_0000119501-mRNA-1"/>
    <property type="gene ID" value="HPLM_0000119501"/>
</dbReference>
<accession>A0A0N4VV75</accession>
<sequence>MRRSQQNPCHLSNQPWTNTMVWVSLHLSSDSITGPSEIFSLNLPEGVYACPFLEHGCHKISLDEMEVKMHIRDDRTFHLMLLCRAVIELRRRRQRILHEKTEQMLELDNMLSYPIAVIKKYGFVQKIIVLSGCVTLHSLFWPRFELSCMFREASRCSNQCFQSFK</sequence>